<evidence type="ECO:0000256" key="5">
    <source>
        <dbReference type="SAM" id="MobiDB-lite"/>
    </source>
</evidence>
<protein>
    <submittedName>
        <fullName evidence="6">Putative cytochrome p450 monooxygenase</fullName>
    </submittedName>
</protein>
<sequence length="384" mass="43343">MNLGDYAGRLLGQCVGQQKGEKWKVMRSHFDPEYSHQASTDMIPIFSKEIDIWTEGLARGPQGNASIGGTSVQDVMHVSKVLALRLIALTMYGEALDEEKYARLMELSLLHGVLTKNAILNLRLTSKWYNMLPITPRFQMNAFQKRWEHFNTDMISHARTKRITCPAERIYKGVEMGQMSKTEYLQTLDEMLFTNIDITGSVLGFIFVNMASKNSFQEKLRAEVVGQKQQESYSIANYVAKQDSLLHYATLESLRISPALSFSPPECTASEKVISGYHIPPKTPTVIDVRRLNTYPELWAPDPDEFRPERFENLAPSRYRYGLLRWGIGPGKCMGKNMADLLLKMTVSAVLERYSLSPAKAVDEKSGIKPGPGPAPTPINFKRI</sequence>
<comment type="cofactor">
    <cofactor evidence="1">
        <name>heme</name>
        <dbReference type="ChEBI" id="CHEBI:30413"/>
    </cofactor>
</comment>
<dbReference type="OrthoDB" id="2789670at2759"/>
<dbReference type="SUPFAM" id="SSF48264">
    <property type="entry name" value="Cytochrome P450"/>
    <property type="match status" value="1"/>
</dbReference>
<dbReference type="EMBL" id="LCWF01000041">
    <property type="protein sequence ID" value="KKY25509.1"/>
    <property type="molecule type" value="Genomic_DNA"/>
</dbReference>
<evidence type="ECO:0000256" key="3">
    <source>
        <dbReference type="ARBA" id="ARBA00023002"/>
    </source>
</evidence>
<dbReference type="GO" id="GO:0004497">
    <property type="term" value="F:monooxygenase activity"/>
    <property type="evidence" value="ECO:0007669"/>
    <property type="project" value="UniProtKB-KW"/>
</dbReference>
<dbReference type="InterPro" id="IPR036396">
    <property type="entry name" value="Cyt_P450_sf"/>
</dbReference>
<evidence type="ECO:0000256" key="1">
    <source>
        <dbReference type="ARBA" id="ARBA00001971"/>
    </source>
</evidence>
<dbReference type="Pfam" id="PF00067">
    <property type="entry name" value="p450"/>
    <property type="match status" value="1"/>
</dbReference>
<keyword evidence="6" id="KW-0503">Monooxygenase</keyword>
<keyword evidence="2" id="KW-0479">Metal-binding</keyword>
<evidence type="ECO:0000313" key="7">
    <source>
        <dbReference type="Proteomes" id="UP000053317"/>
    </source>
</evidence>
<evidence type="ECO:0000313" key="6">
    <source>
        <dbReference type="EMBL" id="KKY25509.1"/>
    </source>
</evidence>
<evidence type="ECO:0000256" key="2">
    <source>
        <dbReference type="ARBA" id="ARBA00022723"/>
    </source>
</evidence>
<name>A0A0G2ETI5_PHACM</name>
<reference evidence="6 7" key="1">
    <citation type="submission" date="2015-05" db="EMBL/GenBank/DDBJ databases">
        <title>Distinctive expansion of gene families associated with plant cell wall degradation and secondary metabolism in the genomes of grapevine trunk pathogens.</title>
        <authorList>
            <person name="Lawrence D.P."/>
            <person name="Travadon R."/>
            <person name="Rolshausen P.E."/>
            <person name="Baumgartner K."/>
        </authorList>
    </citation>
    <scope>NUCLEOTIDE SEQUENCE [LARGE SCALE GENOMIC DNA]</scope>
    <source>
        <strain evidence="6">UCRPC4</strain>
    </source>
</reference>
<dbReference type="GO" id="GO:0020037">
    <property type="term" value="F:heme binding"/>
    <property type="evidence" value="ECO:0007669"/>
    <property type="project" value="InterPro"/>
</dbReference>
<dbReference type="InterPro" id="IPR001128">
    <property type="entry name" value="Cyt_P450"/>
</dbReference>
<organism evidence="6 7">
    <name type="scientific">Phaeomoniella chlamydospora</name>
    <name type="common">Phaeoacremonium chlamydosporum</name>
    <dbReference type="NCBI Taxonomy" id="158046"/>
    <lineage>
        <taxon>Eukaryota</taxon>
        <taxon>Fungi</taxon>
        <taxon>Dikarya</taxon>
        <taxon>Ascomycota</taxon>
        <taxon>Pezizomycotina</taxon>
        <taxon>Eurotiomycetes</taxon>
        <taxon>Chaetothyriomycetidae</taxon>
        <taxon>Phaeomoniellales</taxon>
        <taxon>Phaeomoniellaceae</taxon>
        <taxon>Phaeomoniella</taxon>
    </lineage>
</organism>
<reference evidence="6 7" key="2">
    <citation type="submission" date="2015-05" db="EMBL/GenBank/DDBJ databases">
        <authorList>
            <person name="Morales-Cruz A."/>
            <person name="Amrine K.C."/>
            <person name="Cantu D."/>
        </authorList>
    </citation>
    <scope>NUCLEOTIDE SEQUENCE [LARGE SCALE GENOMIC DNA]</scope>
    <source>
        <strain evidence="6">UCRPC4</strain>
    </source>
</reference>
<feature type="region of interest" description="Disordered" evidence="5">
    <location>
        <begin position="363"/>
        <end position="384"/>
    </location>
</feature>
<accession>A0A0G2ETI5</accession>
<comment type="caution">
    <text evidence="6">The sequence shown here is derived from an EMBL/GenBank/DDBJ whole genome shotgun (WGS) entry which is preliminary data.</text>
</comment>
<dbReference type="GO" id="GO:0016705">
    <property type="term" value="F:oxidoreductase activity, acting on paired donors, with incorporation or reduction of molecular oxygen"/>
    <property type="evidence" value="ECO:0007669"/>
    <property type="project" value="InterPro"/>
</dbReference>
<gene>
    <name evidence="6" type="ORF">UCRPC4_g01773</name>
</gene>
<proteinExistence type="predicted"/>
<dbReference type="Proteomes" id="UP000053317">
    <property type="component" value="Unassembled WGS sequence"/>
</dbReference>
<keyword evidence="7" id="KW-1185">Reference proteome</keyword>
<dbReference type="PANTHER" id="PTHR24305:SF235">
    <property type="entry name" value="CYTOCHROME P450 MONOOXYGENASE APDB-RELATED"/>
    <property type="match status" value="1"/>
</dbReference>
<dbReference type="Gene3D" id="1.10.630.10">
    <property type="entry name" value="Cytochrome P450"/>
    <property type="match status" value="1"/>
</dbReference>
<dbReference type="PANTHER" id="PTHR24305">
    <property type="entry name" value="CYTOCHROME P450"/>
    <property type="match status" value="1"/>
</dbReference>
<keyword evidence="3" id="KW-0560">Oxidoreductase</keyword>
<dbReference type="GO" id="GO:0044550">
    <property type="term" value="P:secondary metabolite biosynthetic process"/>
    <property type="evidence" value="ECO:0007669"/>
    <property type="project" value="UniProtKB-ARBA"/>
</dbReference>
<keyword evidence="4" id="KW-0408">Iron</keyword>
<evidence type="ECO:0000256" key="4">
    <source>
        <dbReference type="ARBA" id="ARBA00023004"/>
    </source>
</evidence>
<dbReference type="GO" id="GO:0005506">
    <property type="term" value="F:iron ion binding"/>
    <property type="evidence" value="ECO:0007669"/>
    <property type="project" value="InterPro"/>
</dbReference>
<dbReference type="AlphaFoldDB" id="A0A0G2ETI5"/>
<dbReference type="InterPro" id="IPR050121">
    <property type="entry name" value="Cytochrome_P450_monoxygenase"/>
</dbReference>